<dbReference type="RefSeq" id="WP_179717686.1">
    <property type="nucleotide sequence ID" value="NZ_JACBZT010000001.1"/>
</dbReference>
<evidence type="ECO:0000313" key="3">
    <source>
        <dbReference type="Proteomes" id="UP000541969"/>
    </source>
</evidence>
<feature type="region of interest" description="Disordered" evidence="1">
    <location>
        <begin position="1"/>
        <end position="21"/>
    </location>
</feature>
<sequence>MNFGELGKKAKDFLDTEEGEKKSDAVFEKAAEFLDEKTGGKHSAQIEKGREFADDHVGTEDGGRHRS</sequence>
<keyword evidence="3" id="KW-1185">Reference proteome</keyword>
<reference evidence="2 3" key="1">
    <citation type="submission" date="2020-07" db="EMBL/GenBank/DDBJ databases">
        <title>Sequencing the genomes of 1000 actinobacteria strains.</title>
        <authorList>
            <person name="Klenk H.-P."/>
        </authorList>
    </citation>
    <scope>NUCLEOTIDE SEQUENCE [LARGE SCALE GENOMIC DNA]</scope>
    <source>
        <strain evidence="2 3">DSM 104001</strain>
    </source>
</reference>
<dbReference type="Pfam" id="PF14013">
    <property type="entry name" value="MT0933_antitox"/>
    <property type="match status" value="1"/>
</dbReference>
<dbReference type="AlphaFoldDB" id="A0A853CGY7"/>
<evidence type="ECO:0000313" key="2">
    <source>
        <dbReference type="EMBL" id="NYJ06516.1"/>
    </source>
</evidence>
<feature type="region of interest" description="Disordered" evidence="1">
    <location>
        <begin position="35"/>
        <end position="67"/>
    </location>
</feature>
<protein>
    <recommendedName>
        <fullName evidence="4">MT0933-like antitoxin protein</fullName>
    </recommendedName>
</protein>
<evidence type="ECO:0000256" key="1">
    <source>
        <dbReference type="SAM" id="MobiDB-lite"/>
    </source>
</evidence>
<accession>A0A853CGY7</accession>
<dbReference type="EMBL" id="JACBZT010000001">
    <property type="protein sequence ID" value="NYJ06516.1"/>
    <property type="molecule type" value="Genomic_DNA"/>
</dbReference>
<comment type="caution">
    <text evidence="2">The sequence shown here is derived from an EMBL/GenBank/DDBJ whole genome shotgun (WGS) entry which is preliminary data.</text>
</comment>
<gene>
    <name evidence="2" type="ORF">GGQ55_002794</name>
</gene>
<evidence type="ECO:0008006" key="4">
    <source>
        <dbReference type="Google" id="ProtNLM"/>
    </source>
</evidence>
<organism evidence="2 3">
    <name type="scientific">Petropleomorpha daqingensis</name>
    <dbReference type="NCBI Taxonomy" id="2026353"/>
    <lineage>
        <taxon>Bacteria</taxon>
        <taxon>Bacillati</taxon>
        <taxon>Actinomycetota</taxon>
        <taxon>Actinomycetes</taxon>
        <taxon>Geodermatophilales</taxon>
        <taxon>Geodermatophilaceae</taxon>
        <taxon>Petropleomorpha</taxon>
    </lineage>
</organism>
<dbReference type="InterPro" id="IPR028037">
    <property type="entry name" value="Antitoxin_Rv0909/MT0933"/>
</dbReference>
<name>A0A853CGY7_9ACTN</name>
<dbReference type="Proteomes" id="UP000541969">
    <property type="component" value="Unassembled WGS sequence"/>
</dbReference>
<proteinExistence type="predicted"/>